<evidence type="ECO:0000313" key="5">
    <source>
        <dbReference type="Proteomes" id="UP000683360"/>
    </source>
</evidence>
<gene>
    <name evidence="4" type="ORF">MEDL_36561</name>
</gene>
<dbReference type="Proteomes" id="UP000683360">
    <property type="component" value="Unassembled WGS sequence"/>
</dbReference>
<dbReference type="OrthoDB" id="542841at2759"/>
<dbReference type="PANTHER" id="PTHR24198:SF165">
    <property type="entry name" value="ANKYRIN REPEAT-CONTAINING PROTEIN-RELATED"/>
    <property type="match status" value="1"/>
</dbReference>
<evidence type="ECO:0000256" key="2">
    <source>
        <dbReference type="ARBA" id="ARBA00023043"/>
    </source>
</evidence>
<dbReference type="Pfam" id="PF12796">
    <property type="entry name" value="Ank_2"/>
    <property type="match status" value="2"/>
</dbReference>
<dbReference type="Gene3D" id="1.25.40.20">
    <property type="entry name" value="Ankyrin repeat-containing domain"/>
    <property type="match status" value="2"/>
</dbReference>
<evidence type="ECO:0000313" key="4">
    <source>
        <dbReference type="EMBL" id="CAG2223283.1"/>
    </source>
</evidence>
<reference evidence="4" key="1">
    <citation type="submission" date="2021-03" db="EMBL/GenBank/DDBJ databases">
        <authorList>
            <person name="Bekaert M."/>
        </authorList>
    </citation>
    <scope>NUCLEOTIDE SEQUENCE</scope>
</reference>
<comment type="caution">
    <text evidence="4">The sequence shown here is derived from an EMBL/GenBank/DDBJ whole genome shotgun (WGS) entry which is preliminary data.</text>
</comment>
<proteinExistence type="predicted"/>
<name>A0A8S3SPN2_MYTED</name>
<dbReference type="SMART" id="SM00248">
    <property type="entry name" value="ANK"/>
    <property type="match status" value="3"/>
</dbReference>
<protein>
    <submittedName>
        <fullName evidence="4">Uncharacterized protein</fullName>
    </submittedName>
</protein>
<keyword evidence="2 3" id="KW-0040">ANK repeat</keyword>
<dbReference type="SUPFAM" id="SSF48403">
    <property type="entry name" value="Ankyrin repeat"/>
    <property type="match status" value="1"/>
</dbReference>
<evidence type="ECO:0000256" key="1">
    <source>
        <dbReference type="ARBA" id="ARBA00022737"/>
    </source>
</evidence>
<feature type="repeat" description="ANK" evidence="3">
    <location>
        <begin position="217"/>
        <end position="243"/>
    </location>
</feature>
<dbReference type="AlphaFoldDB" id="A0A8S3SPN2"/>
<dbReference type="EMBL" id="CAJPWZ010001781">
    <property type="protein sequence ID" value="CAG2223283.1"/>
    <property type="molecule type" value="Genomic_DNA"/>
</dbReference>
<dbReference type="PROSITE" id="PS50297">
    <property type="entry name" value="ANK_REP_REGION"/>
    <property type="match status" value="1"/>
</dbReference>
<dbReference type="PROSITE" id="PS50088">
    <property type="entry name" value="ANK_REPEAT"/>
    <property type="match status" value="1"/>
</dbReference>
<dbReference type="PANTHER" id="PTHR24198">
    <property type="entry name" value="ANKYRIN REPEAT AND PROTEIN KINASE DOMAIN-CONTAINING PROTEIN"/>
    <property type="match status" value="1"/>
</dbReference>
<keyword evidence="1" id="KW-0677">Repeat</keyword>
<keyword evidence="5" id="KW-1185">Reference proteome</keyword>
<organism evidence="4 5">
    <name type="scientific">Mytilus edulis</name>
    <name type="common">Blue mussel</name>
    <dbReference type="NCBI Taxonomy" id="6550"/>
    <lineage>
        <taxon>Eukaryota</taxon>
        <taxon>Metazoa</taxon>
        <taxon>Spiralia</taxon>
        <taxon>Lophotrochozoa</taxon>
        <taxon>Mollusca</taxon>
        <taxon>Bivalvia</taxon>
        <taxon>Autobranchia</taxon>
        <taxon>Pteriomorphia</taxon>
        <taxon>Mytilida</taxon>
        <taxon>Mytiloidea</taxon>
        <taxon>Mytilidae</taxon>
        <taxon>Mytilinae</taxon>
        <taxon>Mytilus</taxon>
    </lineage>
</organism>
<dbReference type="InterPro" id="IPR036770">
    <property type="entry name" value="Ankyrin_rpt-contain_sf"/>
</dbReference>
<accession>A0A8S3SPN2</accession>
<dbReference type="InterPro" id="IPR002110">
    <property type="entry name" value="Ankyrin_rpt"/>
</dbReference>
<sequence length="281" mass="31852">MKELKLTTYNLRKKQSKVTENLRKLQSLHGTLKTSHSILKSSNSTLKNSVRFLRAEQVLIRKGFKNPIPPNIRAQFNKQIEDWKKKDNMFVSTRASANQVKLANTKDTVFPKESSFSGTTPLVWTCYDGYTDMVQWLLRNDVVVDQCRDDGVSGLLVASQNGRTDIVKLLQRVKRMLIALDGNIEITQLLLENNADSNIRIHSKQFITETLNNHPKDGKTPLFYACEVGHKDIVLLLLDKGADTQTCRIDDITPLGIATENKQPCVVVIVTEHMHKTKPLL</sequence>
<evidence type="ECO:0000256" key="3">
    <source>
        <dbReference type="PROSITE-ProRule" id="PRU00023"/>
    </source>
</evidence>